<evidence type="ECO:0000256" key="1">
    <source>
        <dbReference type="ARBA" id="ARBA00022679"/>
    </source>
</evidence>
<comment type="caution">
    <text evidence="4">The sequence shown here is derived from an EMBL/GenBank/DDBJ whole genome shotgun (WGS) entry which is preliminary data.</text>
</comment>
<keyword evidence="2" id="KW-0012">Acyltransferase</keyword>
<dbReference type="InterPro" id="IPR050832">
    <property type="entry name" value="Bact_Acetyltransf"/>
</dbReference>
<sequence>MIIRDAVEYELPFIREQRVESYQEHAHRIPEGHWQALKQAISSDADLQQGVERIVVEMDGKIVGSVVLFPAKTDAYKGFVVELDYPEIRMLAVAPQARGKGVATALISECILRTKAKGFQAIGLHTGDFMDSAMKLYERLGFERLPQFDFEPADDGIIVKAYRLSFQDR</sequence>
<dbReference type="CDD" id="cd04301">
    <property type="entry name" value="NAT_SF"/>
    <property type="match status" value="1"/>
</dbReference>
<dbReference type="SUPFAM" id="SSF55729">
    <property type="entry name" value="Acyl-CoA N-acyltransferases (Nat)"/>
    <property type="match status" value="1"/>
</dbReference>
<dbReference type="InterPro" id="IPR000182">
    <property type="entry name" value="GNAT_dom"/>
</dbReference>
<feature type="domain" description="N-acetyltransferase" evidence="3">
    <location>
        <begin position="1"/>
        <end position="169"/>
    </location>
</feature>
<reference evidence="4 5" key="1">
    <citation type="submission" date="2023-07" db="EMBL/GenBank/DDBJ databases">
        <title>Genomic Encyclopedia of Type Strains, Phase IV (KMG-IV): sequencing the most valuable type-strain genomes for metagenomic binning, comparative biology and taxonomic classification.</title>
        <authorList>
            <person name="Goeker M."/>
        </authorList>
    </citation>
    <scope>NUCLEOTIDE SEQUENCE [LARGE SCALE GENOMIC DNA]</scope>
    <source>
        <strain evidence="4 5">DSM 27594</strain>
    </source>
</reference>
<dbReference type="PROSITE" id="PS51186">
    <property type="entry name" value="GNAT"/>
    <property type="match status" value="1"/>
</dbReference>
<dbReference type="RefSeq" id="WP_307410279.1">
    <property type="nucleotide sequence ID" value="NZ_JAUSTW010000006.1"/>
</dbReference>
<dbReference type="InterPro" id="IPR016181">
    <property type="entry name" value="Acyl_CoA_acyltransferase"/>
</dbReference>
<dbReference type="PANTHER" id="PTHR43877">
    <property type="entry name" value="AMINOALKYLPHOSPHONATE N-ACETYLTRANSFERASE-RELATED-RELATED"/>
    <property type="match status" value="1"/>
</dbReference>
<protein>
    <submittedName>
        <fullName evidence="4">GNAT superfamily N-acetyltransferase</fullName>
    </submittedName>
</protein>
<evidence type="ECO:0000256" key="2">
    <source>
        <dbReference type="ARBA" id="ARBA00023315"/>
    </source>
</evidence>
<dbReference type="PANTHER" id="PTHR43877:SF2">
    <property type="entry name" value="AMINOALKYLPHOSPHONATE N-ACETYLTRANSFERASE-RELATED"/>
    <property type="match status" value="1"/>
</dbReference>
<keyword evidence="1" id="KW-0808">Transferase</keyword>
<name>A0ABT9XYI3_9BACI</name>
<accession>A0ABT9XYI3</accession>
<organism evidence="4 5">
    <name type="scientific">Neobacillus ginsengisoli</name>
    <dbReference type="NCBI Taxonomy" id="904295"/>
    <lineage>
        <taxon>Bacteria</taxon>
        <taxon>Bacillati</taxon>
        <taxon>Bacillota</taxon>
        <taxon>Bacilli</taxon>
        <taxon>Bacillales</taxon>
        <taxon>Bacillaceae</taxon>
        <taxon>Neobacillus</taxon>
    </lineage>
</organism>
<evidence type="ECO:0000313" key="5">
    <source>
        <dbReference type="Proteomes" id="UP001224122"/>
    </source>
</evidence>
<dbReference type="EMBL" id="JAUSTW010000006">
    <property type="protein sequence ID" value="MDQ0200431.1"/>
    <property type="molecule type" value="Genomic_DNA"/>
</dbReference>
<evidence type="ECO:0000259" key="3">
    <source>
        <dbReference type="PROSITE" id="PS51186"/>
    </source>
</evidence>
<evidence type="ECO:0000313" key="4">
    <source>
        <dbReference type="EMBL" id="MDQ0200431.1"/>
    </source>
</evidence>
<proteinExistence type="predicted"/>
<keyword evidence="5" id="KW-1185">Reference proteome</keyword>
<dbReference type="Proteomes" id="UP001224122">
    <property type="component" value="Unassembled WGS sequence"/>
</dbReference>
<gene>
    <name evidence="4" type="ORF">J2S10_003620</name>
</gene>
<dbReference type="Gene3D" id="3.40.630.30">
    <property type="match status" value="1"/>
</dbReference>
<dbReference type="Pfam" id="PF00583">
    <property type="entry name" value="Acetyltransf_1"/>
    <property type="match status" value="1"/>
</dbReference>